<evidence type="ECO:0000256" key="2">
    <source>
        <dbReference type="SAM" id="MobiDB-lite"/>
    </source>
</evidence>
<proteinExistence type="predicted"/>
<comment type="subcellular location">
    <subcellularLocation>
        <location evidence="1">Cell envelope</location>
    </subcellularLocation>
</comment>
<name>A0AAU8DPS2_9ACTN</name>
<dbReference type="Gene3D" id="2.60.40.4270">
    <property type="entry name" value="Listeria-Bacteroides repeat domain"/>
    <property type="match status" value="1"/>
</dbReference>
<evidence type="ECO:0000256" key="1">
    <source>
        <dbReference type="ARBA" id="ARBA00004196"/>
    </source>
</evidence>
<protein>
    <submittedName>
        <fullName evidence="3">InlB B-repeat-containing protein</fullName>
    </submittedName>
</protein>
<dbReference type="InterPro" id="IPR013378">
    <property type="entry name" value="InlB-like_B-rpt"/>
</dbReference>
<dbReference type="Pfam" id="PF09479">
    <property type="entry name" value="Flg_new"/>
    <property type="match status" value="1"/>
</dbReference>
<dbReference type="GO" id="GO:0030313">
    <property type="term" value="C:cell envelope"/>
    <property type="evidence" value="ECO:0007669"/>
    <property type="project" value="UniProtKB-SubCell"/>
</dbReference>
<organism evidence="3">
    <name type="scientific">Nakamurella sp. A5-74</name>
    <dbReference type="NCBI Taxonomy" id="3158264"/>
    <lineage>
        <taxon>Bacteria</taxon>
        <taxon>Bacillati</taxon>
        <taxon>Actinomycetota</taxon>
        <taxon>Actinomycetes</taxon>
        <taxon>Nakamurellales</taxon>
        <taxon>Nakamurellaceae</taxon>
        <taxon>Nakamurella</taxon>
    </lineage>
</organism>
<dbReference type="InterPro" id="IPR042229">
    <property type="entry name" value="Listeria/Bacterioides_rpt_sf"/>
</dbReference>
<dbReference type="EMBL" id="CP159218">
    <property type="protein sequence ID" value="XCG63222.1"/>
    <property type="molecule type" value="Genomic_DNA"/>
</dbReference>
<feature type="region of interest" description="Disordered" evidence="2">
    <location>
        <begin position="1"/>
        <end position="23"/>
    </location>
</feature>
<dbReference type="RefSeq" id="WP_353648837.1">
    <property type="nucleotide sequence ID" value="NZ_CP159218.1"/>
</dbReference>
<dbReference type="AlphaFoldDB" id="A0AAU8DPS2"/>
<accession>A0AAU8DPS2</accession>
<sequence>MVHGSQAGSASDSSEDRPAAGSRRASVVRRGLAVAGLAVLTALPAAAAAPSVFAAPSSATPASRSAAELYLISYEGNHGAGPAPADQWVEVGAAARISENSFAREGYAFVEWNTRGDGTGTSYLPGATVTPTANVTMYAQWAPRTEVYLVTSATSQVFRAVDPALIGVQVNIYRDAADLDQDGGPTSPGTLEIRDHDVLIRRIAADPYDLTVLPIPSNLPLGRAEFTATFIPKGPARTTITSDPVKFTVARASTVTKVTLRQQSLSAADQKKYQVRSAVSVSVQVVGRGTRTVAPGAVALTVDGKVTTLELVNGRAKTALVPTPAGAMRIAATYRPSVDWWVRSTGWASITVR</sequence>
<reference evidence="3" key="1">
    <citation type="submission" date="2024-05" db="EMBL/GenBank/DDBJ databases">
        <authorList>
            <person name="Cai S.Y."/>
            <person name="Jin L.M."/>
            <person name="Li H.R."/>
        </authorList>
    </citation>
    <scope>NUCLEOTIDE SEQUENCE</scope>
    <source>
        <strain evidence="3">A5-74</strain>
    </source>
</reference>
<evidence type="ECO:0000313" key="3">
    <source>
        <dbReference type="EMBL" id="XCG63222.1"/>
    </source>
</evidence>
<gene>
    <name evidence="3" type="ORF">ABLG96_18760</name>
</gene>
<feature type="compositionally biased region" description="Polar residues" evidence="2">
    <location>
        <begin position="1"/>
        <end position="12"/>
    </location>
</feature>